<comment type="caution">
    <text evidence="2">The sequence shown here is derived from an EMBL/GenBank/DDBJ whole genome shotgun (WGS) entry which is preliminary data.</text>
</comment>
<feature type="region of interest" description="Disordered" evidence="1">
    <location>
        <begin position="92"/>
        <end position="125"/>
    </location>
</feature>
<accession>A0A397TFW3</accession>
<evidence type="ECO:0000313" key="3">
    <source>
        <dbReference type="Proteomes" id="UP000265703"/>
    </source>
</evidence>
<dbReference type="OrthoDB" id="2363710at2759"/>
<dbReference type="EMBL" id="QKYT01000055">
    <property type="protein sequence ID" value="RIA95816.1"/>
    <property type="molecule type" value="Genomic_DNA"/>
</dbReference>
<feature type="compositionally biased region" description="Low complexity" evidence="1">
    <location>
        <begin position="92"/>
        <end position="109"/>
    </location>
</feature>
<keyword evidence="3" id="KW-1185">Reference proteome</keyword>
<dbReference type="AlphaFoldDB" id="A0A397TFW3"/>
<sequence>MALSEYNKCKKHLCGCQRYLQKETTLDECFYCNHSIGYHESKTFNIIEHPFGSCNQFQCGCQRFKTNQILEPLQPLLCIYCNHFNGFHSDPPNNNNNNYSNSDNNINIPQTSPFTHTKNNKSFAEDNTVSRVNTTPTTIRKRRDYIPHPYKTTDTKRRAGRNPANGLKINTIICLNQEIPNNIPKSGSPFWNDLNSQNMIKNNVEISSKSSSTEIYNLISNLFSDYLNGRRWCLLNGSSGKLRKVGYDEITYDLIRNNITKTKKMYIAPDIFDIGSNPPPVPQSFDVFNGYNVFNGDDTGIPVLTLKGYKDLRLEDVVTFYDFIISNPLVI</sequence>
<name>A0A397TFW3_9GLOM</name>
<reference evidence="2 3" key="1">
    <citation type="submission" date="2018-06" db="EMBL/GenBank/DDBJ databases">
        <title>Comparative genomics reveals the genomic features of Rhizophagus irregularis, R. cerebriforme, R. diaphanum and Gigaspora rosea, and their symbiotic lifestyle signature.</title>
        <authorList>
            <person name="Morin E."/>
            <person name="San Clemente H."/>
            <person name="Chen E.C.H."/>
            <person name="De La Providencia I."/>
            <person name="Hainaut M."/>
            <person name="Kuo A."/>
            <person name="Kohler A."/>
            <person name="Murat C."/>
            <person name="Tang N."/>
            <person name="Roy S."/>
            <person name="Loubradou J."/>
            <person name="Henrissat B."/>
            <person name="Grigoriev I.V."/>
            <person name="Corradi N."/>
            <person name="Roux C."/>
            <person name="Martin F.M."/>
        </authorList>
    </citation>
    <scope>NUCLEOTIDE SEQUENCE [LARGE SCALE GENOMIC DNA]</scope>
    <source>
        <strain evidence="2 3">DAOM 227022</strain>
    </source>
</reference>
<proteinExistence type="predicted"/>
<dbReference type="Proteomes" id="UP000265703">
    <property type="component" value="Unassembled WGS sequence"/>
</dbReference>
<feature type="compositionally biased region" description="Polar residues" evidence="1">
    <location>
        <begin position="110"/>
        <end position="125"/>
    </location>
</feature>
<gene>
    <name evidence="2" type="ORF">C1645_802838</name>
</gene>
<evidence type="ECO:0000256" key="1">
    <source>
        <dbReference type="SAM" id="MobiDB-lite"/>
    </source>
</evidence>
<feature type="non-terminal residue" evidence="2">
    <location>
        <position position="1"/>
    </location>
</feature>
<organism evidence="2 3">
    <name type="scientific">Glomus cerebriforme</name>
    <dbReference type="NCBI Taxonomy" id="658196"/>
    <lineage>
        <taxon>Eukaryota</taxon>
        <taxon>Fungi</taxon>
        <taxon>Fungi incertae sedis</taxon>
        <taxon>Mucoromycota</taxon>
        <taxon>Glomeromycotina</taxon>
        <taxon>Glomeromycetes</taxon>
        <taxon>Glomerales</taxon>
        <taxon>Glomeraceae</taxon>
        <taxon>Glomus</taxon>
    </lineage>
</organism>
<protein>
    <submittedName>
        <fullName evidence="2">Uncharacterized protein</fullName>
    </submittedName>
</protein>
<evidence type="ECO:0000313" key="2">
    <source>
        <dbReference type="EMBL" id="RIA95816.1"/>
    </source>
</evidence>